<evidence type="ECO:0000313" key="2">
    <source>
        <dbReference type="Proteomes" id="UP000238392"/>
    </source>
</evidence>
<accession>A0A2T0W8N1</accession>
<keyword evidence="2" id="KW-1185">Reference proteome</keyword>
<comment type="caution">
    <text evidence="1">The sequence shown here is derived from an EMBL/GenBank/DDBJ whole genome shotgun (WGS) entry which is preliminary data.</text>
</comment>
<dbReference type="EMBL" id="PVTQ01000035">
    <property type="protein sequence ID" value="PRY83060.1"/>
    <property type="molecule type" value="Genomic_DNA"/>
</dbReference>
<gene>
    <name evidence="1" type="ORF">CLV74_1351</name>
</gene>
<organism evidence="1 2">
    <name type="scientific">Donghicola tyrosinivorans</name>
    <dbReference type="NCBI Taxonomy" id="1652492"/>
    <lineage>
        <taxon>Bacteria</taxon>
        <taxon>Pseudomonadati</taxon>
        <taxon>Pseudomonadota</taxon>
        <taxon>Alphaproteobacteria</taxon>
        <taxon>Rhodobacterales</taxon>
        <taxon>Roseobacteraceae</taxon>
        <taxon>Donghicola</taxon>
    </lineage>
</organism>
<dbReference type="Proteomes" id="UP000238392">
    <property type="component" value="Unassembled WGS sequence"/>
</dbReference>
<sequence>WETIAFQARHLSWYHHAKTLDALRCFSKLAMPMVDMSFAQAATDVLANSN</sequence>
<dbReference type="AlphaFoldDB" id="A0A2T0W8N1"/>
<proteinExistence type="predicted"/>
<reference evidence="1 2" key="1">
    <citation type="submission" date="2018-03" db="EMBL/GenBank/DDBJ databases">
        <title>Genomic Encyclopedia of Archaeal and Bacterial Type Strains, Phase II (KMG-II): from individual species to whole genera.</title>
        <authorList>
            <person name="Goeker M."/>
        </authorList>
    </citation>
    <scope>NUCLEOTIDE SEQUENCE [LARGE SCALE GENOMIC DNA]</scope>
    <source>
        <strain evidence="1 2">DSM 100212</strain>
    </source>
</reference>
<feature type="non-terminal residue" evidence="1">
    <location>
        <position position="1"/>
    </location>
</feature>
<name>A0A2T0W8N1_9RHOB</name>
<protein>
    <submittedName>
        <fullName evidence="1">Uncharacterized protein</fullName>
    </submittedName>
</protein>
<evidence type="ECO:0000313" key="1">
    <source>
        <dbReference type="EMBL" id="PRY83060.1"/>
    </source>
</evidence>